<sequence length="650" mass="68389">MMCGRWQESVVSFVIIAWHRGRYSVPAPARHVTAVSSAPGPDTASVQRGSAATHQVGLFTSRHVTCANCAAAFARRASAGHVLCNPVSATTDARPARRCRPQPAAARHEAARRLQERRRSESSGDALEDALSLRDEAAPARVLRALNALRKSRQHYDAVLLAGGAELPVHRAVLAAASPYLLQALAALPAPGAAPPACRVADVDADALAALVDYVYTGRLRVRDAGAARRLYRAAWRLRLEPVRAHLAAALLRRLSPADCLELRALPDLADDHVATLDAYIAQNFDEVCKSGALATLPLIRIELLRETSAEGGEETAFAVADAALVWLRDRQAVDADLDELCSRTHLLYVDRDGALRDCGELPAARGDAPELQDALPDMRGPRARFPAAVLGDTLYALGGSDGHAELDSVAALSEGRWAGRARLPGPVSHAGAAAVPERRELYVCGSVYWGGALWALGGCDAWHCLASTERLPLGGAAWLAGPALPTARRAVGAAAWRGRLVLAGGSDGAASLRRTDWLDDGAAWRPGPALRRPRAALGLAVLDDALYAVGGFDGKDFLSCMECLYEPDGEWTTLLAPPAPRPCLSPASDGAVREPETPDGTTPDGTTPDGTAPQPQASDKAVPDPQASDKAAAEPEPADGADRAAAGSE</sequence>
<evidence type="ECO:0000256" key="3">
    <source>
        <dbReference type="ARBA" id="ARBA00023203"/>
    </source>
</evidence>
<dbReference type="SUPFAM" id="SSF117281">
    <property type="entry name" value="Kelch motif"/>
    <property type="match status" value="1"/>
</dbReference>
<feature type="compositionally biased region" description="Basic and acidic residues" evidence="4">
    <location>
        <begin position="106"/>
        <end position="122"/>
    </location>
</feature>
<keyword evidence="2" id="KW-0677">Repeat</keyword>
<dbReference type="AlphaFoldDB" id="A0A835G7E5"/>
<feature type="region of interest" description="Disordered" evidence="4">
    <location>
        <begin position="95"/>
        <end position="127"/>
    </location>
</feature>
<accession>A0A835G7E5</accession>
<gene>
    <name evidence="6" type="ORF">HW555_012479</name>
</gene>
<dbReference type="SMART" id="SM00612">
    <property type="entry name" value="Kelch"/>
    <property type="match status" value="4"/>
</dbReference>
<evidence type="ECO:0000313" key="7">
    <source>
        <dbReference type="Proteomes" id="UP000648187"/>
    </source>
</evidence>
<evidence type="ECO:0000313" key="6">
    <source>
        <dbReference type="EMBL" id="KAF9407523.1"/>
    </source>
</evidence>
<dbReference type="InterPro" id="IPR011333">
    <property type="entry name" value="SKP1/BTB/POZ_sf"/>
</dbReference>
<feature type="region of interest" description="Disordered" evidence="4">
    <location>
        <begin position="577"/>
        <end position="650"/>
    </location>
</feature>
<dbReference type="Gene3D" id="3.30.710.10">
    <property type="entry name" value="Potassium Channel Kv1.1, Chain A"/>
    <property type="match status" value="1"/>
</dbReference>
<dbReference type="Proteomes" id="UP000648187">
    <property type="component" value="Unassembled WGS sequence"/>
</dbReference>
<dbReference type="SUPFAM" id="SSF54695">
    <property type="entry name" value="POZ domain"/>
    <property type="match status" value="1"/>
</dbReference>
<dbReference type="GO" id="GO:0003779">
    <property type="term" value="F:actin binding"/>
    <property type="evidence" value="ECO:0007669"/>
    <property type="project" value="UniProtKB-KW"/>
</dbReference>
<dbReference type="InterPro" id="IPR015915">
    <property type="entry name" value="Kelch-typ_b-propeller"/>
</dbReference>
<keyword evidence="3" id="KW-0009">Actin-binding</keyword>
<dbReference type="PANTHER" id="PTHR24412:SF441">
    <property type="entry name" value="KELCH-LIKE PROTEIN 28"/>
    <property type="match status" value="1"/>
</dbReference>
<evidence type="ECO:0000256" key="1">
    <source>
        <dbReference type="ARBA" id="ARBA00022441"/>
    </source>
</evidence>
<keyword evidence="7" id="KW-1185">Reference proteome</keyword>
<proteinExistence type="predicted"/>
<dbReference type="Gene3D" id="2.120.10.80">
    <property type="entry name" value="Kelch-type beta propeller"/>
    <property type="match status" value="2"/>
</dbReference>
<evidence type="ECO:0000256" key="2">
    <source>
        <dbReference type="ARBA" id="ARBA00022737"/>
    </source>
</evidence>
<evidence type="ECO:0000259" key="5">
    <source>
        <dbReference type="PROSITE" id="PS50097"/>
    </source>
</evidence>
<dbReference type="Pfam" id="PF00651">
    <property type="entry name" value="BTB"/>
    <property type="match status" value="1"/>
</dbReference>
<reference evidence="6" key="1">
    <citation type="submission" date="2020-08" db="EMBL/GenBank/DDBJ databases">
        <title>Spodoptera exigua strain:BAW_Kor-Di-RS1 Genome sequencing and assembly.</title>
        <authorList>
            <person name="Kim J."/>
            <person name="Nam H.Y."/>
            <person name="Kwon M."/>
            <person name="Choi J.H."/>
            <person name="Cho S.R."/>
            <person name="Kim G.-H."/>
        </authorList>
    </citation>
    <scope>NUCLEOTIDE SEQUENCE</scope>
    <source>
        <strain evidence="6">BAW_Kor-Di-RS1</strain>
        <tissue evidence="6">Whole-body</tissue>
    </source>
</reference>
<dbReference type="PROSITE" id="PS50097">
    <property type="entry name" value="BTB"/>
    <property type="match status" value="1"/>
</dbReference>
<comment type="caution">
    <text evidence="6">The sequence shown here is derived from an EMBL/GenBank/DDBJ whole genome shotgun (WGS) entry which is preliminary data.</text>
</comment>
<dbReference type="Pfam" id="PF01344">
    <property type="entry name" value="Kelch_1"/>
    <property type="match status" value="2"/>
</dbReference>
<protein>
    <recommendedName>
        <fullName evidence="5">BTB domain-containing protein</fullName>
    </recommendedName>
</protein>
<evidence type="ECO:0000256" key="4">
    <source>
        <dbReference type="SAM" id="MobiDB-lite"/>
    </source>
</evidence>
<name>A0A835G7E5_SPOEX</name>
<feature type="compositionally biased region" description="Low complexity" evidence="4">
    <location>
        <begin position="599"/>
        <end position="618"/>
    </location>
</feature>
<organism evidence="6 7">
    <name type="scientific">Spodoptera exigua</name>
    <name type="common">Beet armyworm</name>
    <name type="synonym">Noctua fulgens</name>
    <dbReference type="NCBI Taxonomy" id="7107"/>
    <lineage>
        <taxon>Eukaryota</taxon>
        <taxon>Metazoa</taxon>
        <taxon>Ecdysozoa</taxon>
        <taxon>Arthropoda</taxon>
        <taxon>Hexapoda</taxon>
        <taxon>Insecta</taxon>
        <taxon>Pterygota</taxon>
        <taxon>Neoptera</taxon>
        <taxon>Endopterygota</taxon>
        <taxon>Lepidoptera</taxon>
        <taxon>Glossata</taxon>
        <taxon>Ditrysia</taxon>
        <taxon>Noctuoidea</taxon>
        <taxon>Noctuidae</taxon>
        <taxon>Amphipyrinae</taxon>
        <taxon>Spodoptera</taxon>
    </lineage>
</organism>
<dbReference type="InterPro" id="IPR000210">
    <property type="entry name" value="BTB/POZ_dom"/>
</dbReference>
<keyword evidence="1" id="KW-0880">Kelch repeat</keyword>
<dbReference type="InterPro" id="IPR006652">
    <property type="entry name" value="Kelch_1"/>
</dbReference>
<dbReference type="PANTHER" id="PTHR24412">
    <property type="entry name" value="KELCH PROTEIN"/>
    <property type="match status" value="1"/>
</dbReference>
<dbReference type="SMART" id="SM00225">
    <property type="entry name" value="BTB"/>
    <property type="match status" value="1"/>
</dbReference>
<feature type="domain" description="BTB" evidence="5">
    <location>
        <begin position="156"/>
        <end position="224"/>
    </location>
</feature>
<dbReference type="EMBL" id="JACKWZ010000462">
    <property type="protein sequence ID" value="KAF9407523.1"/>
    <property type="molecule type" value="Genomic_DNA"/>
</dbReference>